<dbReference type="AlphaFoldDB" id="A0A323V8U4"/>
<evidence type="ECO:0000313" key="3">
    <source>
        <dbReference type="Proteomes" id="UP000247602"/>
    </source>
</evidence>
<comment type="caution">
    <text evidence="2">The sequence shown here is derived from an EMBL/GenBank/DDBJ whole genome shotgun (WGS) entry which is preliminary data.</text>
</comment>
<organism evidence="2 3">
    <name type="scientific">Modestobacter versicolor</name>
    <dbReference type="NCBI Taxonomy" id="429133"/>
    <lineage>
        <taxon>Bacteria</taxon>
        <taxon>Bacillati</taxon>
        <taxon>Actinomycetota</taxon>
        <taxon>Actinomycetes</taxon>
        <taxon>Geodermatophilales</taxon>
        <taxon>Geodermatophilaceae</taxon>
        <taxon>Modestobacter</taxon>
    </lineage>
</organism>
<evidence type="ECO:0000313" key="1">
    <source>
        <dbReference type="EMBL" id="MBB3674601.1"/>
    </source>
</evidence>
<dbReference type="OrthoDB" id="4942368at2"/>
<sequence length="144" mass="15003">MVGDPALFAVSVQASTDPADAVLEALVAGRLDEAQRRADRMNASSPDSPFRVRALAADVRSARGEHEEAIGAYRVLLAETLGGPQEAVVRQHLGKALFAAGQLTAARAEFDVALRRRSAAGAASGLVASSRLARDRVDELIAGA</sequence>
<dbReference type="Proteomes" id="UP000247602">
    <property type="component" value="Unassembled WGS sequence"/>
</dbReference>
<name>A0A323V8U4_9ACTN</name>
<dbReference type="Gene3D" id="1.25.40.10">
    <property type="entry name" value="Tetratricopeptide repeat domain"/>
    <property type="match status" value="1"/>
</dbReference>
<evidence type="ECO:0000313" key="2">
    <source>
        <dbReference type="EMBL" id="PZA21154.1"/>
    </source>
</evidence>
<protein>
    <submittedName>
        <fullName evidence="1">Putative Zn-dependent protease</fullName>
    </submittedName>
</protein>
<dbReference type="SUPFAM" id="SSF48452">
    <property type="entry name" value="TPR-like"/>
    <property type="match status" value="1"/>
</dbReference>
<keyword evidence="1" id="KW-0378">Hydrolase</keyword>
<reference evidence="2 3" key="1">
    <citation type="submission" date="2018-06" db="EMBL/GenBank/DDBJ databases">
        <title>Draft genome sequence of Modestobacter versicolor CP153-2.</title>
        <authorList>
            <person name="Gundlapally S.R."/>
        </authorList>
    </citation>
    <scope>NUCLEOTIDE SEQUENCE [LARGE SCALE GENOMIC DNA]</scope>
    <source>
        <strain evidence="2 3">CP153-2</strain>
    </source>
</reference>
<keyword evidence="1" id="KW-0645">Protease</keyword>
<dbReference type="GO" id="GO:0008233">
    <property type="term" value="F:peptidase activity"/>
    <property type="evidence" value="ECO:0007669"/>
    <property type="project" value="UniProtKB-KW"/>
</dbReference>
<dbReference type="EMBL" id="QKNV01000111">
    <property type="protein sequence ID" value="PZA21154.1"/>
    <property type="molecule type" value="Genomic_DNA"/>
</dbReference>
<evidence type="ECO:0000313" key="4">
    <source>
        <dbReference type="Proteomes" id="UP000580718"/>
    </source>
</evidence>
<gene>
    <name evidence="2" type="ORF">DMO24_11785</name>
    <name evidence="1" type="ORF">FHX36_000336</name>
</gene>
<dbReference type="Proteomes" id="UP000580718">
    <property type="component" value="Unassembled WGS sequence"/>
</dbReference>
<proteinExistence type="predicted"/>
<dbReference type="RefSeq" id="WP_110552463.1">
    <property type="nucleotide sequence ID" value="NZ_JACIBU010000001.1"/>
</dbReference>
<dbReference type="GO" id="GO:0006508">
    <property type="term" value="P:proteolysis"/>
    <property type="evidence" value="ECO:0007669"/>
    <property type="project" value="UniProtKB-KW"/>
</dbReference>
<dbReference type="EMBL" id="JACIBU010000001">
    <property type="protein sequence ID" value="MBB3674601.1"/>
    <property type="molecule type" value="Genomic_DNA"/>
</dbReference>
<dbReference type="InterPro" id="IPR011990">
    <property type="entry name" value="TPR-like_helical_dom_sf"/>
</dbReference>
<keyword evidence="3" id="KW-1185">Reference proteome</keyword>
<accession>A0A323V8U4</accession>
<reference evidence="1 4" key="2">
    <citation type="submission" date="2020-08" db="EMBL/GenBank/DDBJ databases">
        <title>Sequencing the genomes of 1000 actinobacteria strains.</title>
        <authorList>
            <person name="Klenk H.-P."/>
        </authorList>
    </citation>
    <scope>NUCLEOTIDE SEQUENCE [LARGE SCALE GENOMIC DNA]</scope>
    <source>
        <strain evidence="1 4">DSM 16678</strain>
    </source>
</reference>